<gene>
    <name evidence="2" type="ORF">KMZ68_14750</name>
</gene>
<proteinExistence type="predicted"/>
<name>A0A975NJG7_9BRAD</name>
<dbReference type="RefSeq" id="WP_215612025.1">
    <property type="nucleotide sequence ID" value="NZ_CP076135.1"/>
</dbReference>
<evidence type="ECO:0000313" key="2">
    <source>
        <dbReference type="EMBL" id="QWG16293.1"/>
    </source>
</evidence>
<reference evidence="2" key="1">
    <citation type="submission" date="2021-06" db="EMBL/GenBank/DDBJ databases">
        <title>Bradyrhizobium sp. S2-11-2 Genome sequencing.</title>
        <authorList>
            <person name="Jin L."/>
        </authorList>
    </citation>
    <scope>NUCLEOTIDE SEQUENCE</scope>
    <source>
        <strain evidence="2">S2-11-2</strain>
    </source>
</reference>
<evidence type="ECO:0000313" key="3">
    <source>
        <dbReference type="Proteomes" id="UP000680805"/>
    </source>
</evidence>
<dbReference type="KEGG" id="bsei:KMZ68_14750"/>
<organism evidence="2 3">
    <name type="scientific">Bradyrhizobium sediminis</name>
    <dbReference type="NCBI Taxonomy" id="2840469"/>
    <lineage>
        <taxon>Bacteria</taxon>
        <taxon>Pseudomonadati</taxon>
        <taxon>Pseudomonadota</taxon>
        <taxon>Alphaproteobacteria</taxon>
        <taxon>Hyphomicrobiales</taxon>
        <taxon>Nitrobacteraceae</taxon>
        <taxon>Bradyrhizobium</taxon>
    </lineage>
</organism>
<feature type="region of interest" description="Disordered" evidence="1">
    <location>
        <begin position="1"/>
        <end position="26"/>
    </location>
</feature>
<sequence length="80" mass="9028">MSKPGLDNRHRNKDGEISHKHGNTPIKTLRKIYGQGFAAGYPEAEELSEVLLQLNETSLSQLRRDHETGHLEHKIANASR</sequence>
<protein>
    <submittedName>
        <fullName evidence="2">Uncharacterized protein</fullName>
    </submittedName>
</protein>
<dbReference type="Proteomes" id="UP000680805">
    <property type="component" value="Chromosome"/>
</dbReference>
<dbReference type="AlphaFoldDB" id="A0A975NJG7"/>
<feature type="compositionally biased region" description="Basic and acidic residues" evidence="1">
    <location>
        <begin position="1"/>
        <end position="19"/>
    </location>
</feature>
<evidence type="ECO:0000256" key="1">
    <source>
        <dbReference type="SAM" id="MobiDB-lite"/>
    </source>
</evidence>
<accession>A0A975NJG7</accession>
<dbReference type="EMBL" id="CP076135">
    <property type="protein sequence ID" value="QWG16293.1"/>
    <property type="molecule type" value="Genomic_DNA"/>
</dbReference>